<dbReference type="NCBIfam" id="TIGR01741">
    <property type="entry name" value="staph_tand_hypo"/>
    <property type="match status" value="1"/>
</dbReference>
<dbReference type="Gene3D" id="3.30.500.20">
    <property type="entry name" value="BH3703-like domains"/>
    <property type="match status" value="1"/>
</dbReference>
<dbReference type="Proteomes" id="UP000293637">
    <property type="component" value="Unassembled WGS sequence"/>
</dbReference>
<dbReference type="RefSeq" id="WP_002492882.1">
    <property type="nucleotide sequence ID" value="NZ_AP021848.1"/>
</dbReference>
<reference evidence="1 2" key="1">
    <citation type="journal article" date="2019" name="Sci. Transl. Med.">
        <title>Quorum sensing between bacterial species on the skin protects against epidermal injury in atopic dermatitis.</title>
        <authorList>
            <person name="Williams M.R."/>
        </authorList>
    </citation>
    <scope>NUCLEOTIDE SEQUENCE [LARGE SCALE GENOMIC DNA]</scope>
    <source>
        <strain evidence="1 2">E7</strain>
    </source>
</reference>
<dbReference type="InterPro" id="IPR006728">
    <property type="entry name" value="YezG-like"/>
</dbReference>
<dbReference type="AlphaFoldDB" id="A0A4Q9WCE9"/>
<dbReference type="EMBL" id="SCHB01000002">
    <property type="protein sequence ID" value="TBW73026.1"/>
    <property type="molecule type" value="Genomic_DNA"/>
</dbReference>
<evidence type="ECO:0000313" key="1">
    <source>
        <dbReference type="EMBL" id="TBW73026.1"/>
    </source>
</evidence>
<accession>A0A4Q9WCE9</accession>
<proteinExistence type="predicted"/>
<dbReference type="SUPFAM" id="SSF160424">
    <property type="entry name" value="BH3703-like"/>
    <property type="match status" value="1"/>
</dbReference>
<sequence>MKFEEKLGEQYNKIANYVSDMIPGPWEKVYLVAYMEEYASEVFFFFTVPQKDELYYSQHIPKDFGVSKKEYVNRAFRLCDLFDDLNAIFVKYGQEQFGTCEFDFTIEGNLNVSFEYIDWKASKFGPGGKFDYYRYKKFGILPEMEYAIKRMHEVEQYVKESQEK</sequence>
<dbReference type="Pfam" id="PF04634">
    <property type="entry name" value="YezG-like"/>
    <property type="match status" value="1"/>
</dbReference>
<name>A0A4Q9WCE9_STALU</name>
<gene>
    <name evidence="1" type="ORF">EQ812_04060</name>
</gene>
<organism evidence="1 2">
    <name type="scientific">Staphylococcus lugdunensis</name>
    <dbReference type="NCBI Taxonomy" id="28035"/>
    <lineage>
        <taxon>Bacteria</taxon>
        <taxon>Bacillati</taxon>
        <taxon>Bacillota</taxon>
        <taxon>Bacilli</taxon>
        <taxon>Bacillales</taxon>
        <taxon>Staphylococcaceae</taxon>
        <taxon>Staphylococcus</taxon>
    </lineage>
</organism>
<evidence type="ECO:0000313" key="2">
    <source>
        <dbReference type="Proteomes" id="UP000293637"/>
    </source>
</evidence>
<dbReference type="GeneID" id="58090235"/>
<protein>
    <submittedName>
        <fullName evidence="1">TIGR01741 family protein</fullName>
    </submittedName>
</protein>
<comment type="caution">
    <text evidence="1">The sequence shown here is derived from an EMBL/GenBank/DDBJ whole genome shotgun (WGS) entry which is preliminary data.</text>
</comment>
<dbReference type="InterPro" id="IPR036170">
    <property type="entry name" value="YezG-like_sf"/>
</dbReference>